<dbReference type="EMBL" id="JOTM01000001">
    <property type="protein sequence ID" value="KEK26408.1"/>
    <property type="molecule type" value="Genomic_DNA"/>
</dbReference>
<comment type="subcellular location">
    <subcellularLocation>
        <location evidence="1">Cell membrane</location>
        <topology evidence="1">Single-pass membrane protein</topology>
    </subcellularLocation>
</comment>
<keyword evidence="9" id="KW-1185">Reference proteome</keyword>
<keyword evidence="5 6" id="KW-0472">Membrane</keyword>
<keyword evidence="2" id="KW-1003">Cell membrane</keyword>
<evidence type="ECO:0000256" key="3">
    <source>
        <dbReference type="ARBA" id="ARBA00022692"/>
    </source>
</evidence>
<keyword evidence="4 6" id="KW-1133">Transmembrane helix</keyword>
<dbReference type="OrthoDB" id="9815286at2"/>
<evidence type="ECO:0000256" key="2">
    <source>
        <dbReference type="ARBA" id="ARBA00022475"/>
    </source>
</evidence>
<evidence type="ECO:0000256" key="5">
    <source>
        <dbReference type="ARBA" id="ARBA00023136"/>
    </source>
</evidence>
<dbReference type="GO" id="GO:0005886">
    <property type="term" value="C:plasma membrane"/>
    <property type="evidence" value="ECO:0007669"/>
    <property type="project" value="UniProtKB-SubCell"/>
</dbReference>
<evidence type="ECO:0000259" key="7">
    <source>
        <dbReference type="Pfam" id="PF04024"/>
    </source>
</evidence>
<dbReference type="PANTHER" id="PTHR33885:SF3">
    <property type="entry name" value="PHAGE SHOCK PROTEIN C"/>
    <property type="match status" value="1"/>
</dbReference>
<dbReference type="InterPro" id="IPR052027">
    <property type="entry name" value="PspC"/>
</dbReference>
<sequence length="61" mass="7076">MEKKLRKSETDKMLFGICGGLGEYFDISTSMIRILWLIAIFFFGTGFLAYFVCMLLMPRSH</sequence>
<evidence type="ECO:0000313" key="9">
    <source>
        <dbReference type="Proteomes" id="UP000027778"/>
    </source>
</evidence>
<evidence type="ECO:0000256" key="1">
    <source>
        <dbReference type="ARBA" id="ARBA00004162"/>
    </source>
</evidence>
<dbReference type="RefSeq" id="WP_033672777.1">
    <property type="nucleotide sequence ID" value="NZ_JOTM01000001.1"/>
</dbReference>
<dbReference type="AlphaFoldDB" id="A0A073KVK5"/>
<dbReference type="Proteomes" id="UP000027778">
    <property type="component" value="Unassembled WGS sequence"/>
</dbReference>
<evidence type="ECO:0000256" key="6">
    <source>
        <dbReference type="SAM" id="Phobius"/>
    </source>
</evidence>
<dbReference type="Pfam" id="PF04024">
    <property type="entry name" value="PspC"/>
    <property type="match status" value="1"/>
</dbReference>
<evidence type="ECO:0000256" key="4">
    <source>
        <dbReference type="ARBA" id="ARBA00022989"/>
    </source>
</evidence>
<feature type="domain" description="Phage shock protein PspC N-terminal" evidence="7">
    <location>
        <begin position="3"/>
        <end position="59"/>
    </location>
</feature>
<keyword evidence="3 6" id="KW-0812">Transmembrane</keyword>
<gene>
    <name evidence="8" type="ORF">BAGA_03990</name>
</gene>
<feature type="transmembrane region" description="Helical" evidence="6">
    <location>
        <begin position="34"/>
        <end position="57"/>
    </location>
</feature>
<evidence type="ECO:0000313" key="8">
    <source>
        <dbReference type="EMBL" id="KEK26408.1"/>
    </source>
</evidence>
<name>A0A073KVK5_9BACI</name>
<dbReference type="InterPro" id="IPR007168">
    <property type="entry name" value="Phageshock_PspC_N"/>
</dbReference>
<organism evidence="8 9">
    <name type="scientific">Bacillus gaemokensis</name>
    <dbReference type="NCBI Taxonomy" id="574375"/>
    <lineage>
        <taxon>Bacteria</taxon>
        <taxon>Bacillati</taxon>
        <taxon>Bacillota</taxon>
        <taxon>Bacilli</taxon>
        <taxon>Bacillales</taxon>
        <taxon>Bacillaceae</taxon>
        <taxon>Bacillus</taxon>
        <taxon>Bacillus cereus group</taxon>
    </lineage>
</organism>
<comment type="caution">
    <text evidence="8">The sequence shown here is derived from an EMBL/GenBank/DDBJ whole genome shotgun (WGS) entry which is preliminary data.</text>
</comment>
<proteinExistence type="predicted"/>
<dbReference type="eggNOG" id="COG1983">
    <property type="taxonomic scope" value="Bacteria"/>
</dbReference>
<dbReference type="PANTHER" id="PTHR33885">
    <property type="entry name" value="PHAGE SHOCK PROTEIN C"/>
    <property type="match status" value="1"/>
</dbReference>
<protein>
    <submittedName>
        <fullName evidence="8">Phage shock protein</fullName>
    </submittedName>
</protein>
<dbReference type="STRING" id="574375.AZF08_04040"/>
<accession>A0A073KVK5</accession>
<reference evidence="8 9" key="1">
    <citation type="submission" date="2014-06" db="EMBL/GenBank/DDBJ databases">
        <title>Draft genome sequence of Bacillus gaemokensis JCM 15801 (MCCC 1A00707).</title>
        <authorList>
            <person name="Lai Q."/>
            <person name="Liu Y."/>
            <person name="Shao Z."/>
        </authorList>
    </citation>
    <scope>NUCLEOTIDE SEQUENCE [LARGE SCALE GENOMIC DNA]</scope>
    <source>
        <strain evidence="8 9">JCM 15801</strain>
    </source>
</reference>